<protein>
    <submittedName>
        <fullName evidence="4">AraC family transcriptional regulator</fullName>
    </submittedName>
</protein>
<name>A0A263DCV9_9PSEU</name>
<keyword evidence="5" id="KW-1185">Reference proteome</keyword>
<organism evidence="4 5">
    <name type="scientific">Amycolatopsis antarctica</name>
    <dbReference type="NCBI Taxonomy" id="1854586"/>
    <lineage>
        <taxon>Bacteria</taxon>
        <taxon>Bacillati</taxon>
        <taxon>Actinomycetota</taxon>
        <taxon>Actinomycetes</taxon>
        <taxon>Pseudonocardiales</taxon>
        <taxon>Pseudonocardiaceae</taxon>
        <taxon>Amycolatopsis</taxon>
    </lineage>
</organism>
<dbReference type="InterPro" id="IPR018060">
    <property type="entry name" value="HTH_AraC"/>
</dbReference>
<evidence type="ECO:0000313" key="4">
    <source>
        <dbReference type="EMBL" id="OZM75225.1"/>
    </source>
</evidence>
<dbReference type="SUPFAM" id="SSF46689">
    <property type="entry name" value="Homeodomain-like"/>
    <property type="match status" value="2"/>
</dbReference>
<comment type="caution">
    <text evidence="4">The sequence shown here is derived from an EMBL/GenBank/DDBJ whole genome shotgun (WGS) entry which is preliminary data.</text>
</comment>
<reference evidence="4 5" key="1">
    <citation type="submission" date="2017-07" db="EMBL/GenBank/DDBJ databases">
        <title>Amycolatopsis antarcticus sp. nov., isolated from the surface of an Antarcticus brown macroalga.</title>
        <authorList>
            <person name="Wang J."/>
            <person name="Leiva S."/>
            <person name="Huang J."/>
            <person name="Huang Y."/>
        </authorList>
    </citation>
    <scope>NUCLEOTIDE SEQUENCE [LARGE SCALE GENOMIC DNA]</scope>
    <source>
        <strain evidence="4 5">AU-G6</strain>
    </source>
</reference>
<dbReference type="InterPro" id="IPR052158">
    <property type="entry name" value="INH-QAR"/>
</dbReference>
<dbReference type="EMBL" id="NKYE01000001">
    <property type="protein sequence ID" value="OZM75225.1"/>
    <property type="molecule type" value="Genomic_DNA"/>
</dbReference>
<evidence type="ECO:0000259" key="3">
    <source>
        <dbReference type="PROSITE" id="PS01124"/>
    </source>
</evidence>
<dbReference type="Pfam" id="PF01965">
    <property type="entry name" value="DJ-1_PfpI"/>
    <property type="match status" value="1"/>
</dbReference>
<dbReference type="SUPFAM" id="SSF52317">
    <property type="entry name" value="Class I glutamine amidotransferase-like"/>
    <property type="match status" value="1"/>
</dbReference>
<dbReference type="InterPro" id="IPR009057">
    <property type="entry name" value="Homeodomain-like_sf"/>
</dbReference>
<dbReference type="PANTHER" id="PTHR43130">
    <property type="entry name" value="ARAC-FAMILY TRANSCRIPTIONAL REGULATOR"/>
    <property type="match status" value="1"/>
</dbReference>
<feature type="domain" description="HTH araC/xylS-type" evidence="3">
    <location>
        <begin position="232"/>
        <end position="330"/>
    </location>
</feature>
<accession>A0A263DCV9</accession>
<dbReference type="OrthoDB" id="3660033at2"/>
<dbReference type="PANTHER" id="PTHR43130:SF3">
    <property type="entry name" value="HTH-TYPE TRANSCRIPTIONAL REGULATOR RV1931C"/>
    <property type="match status" value="1"/>
</dbReference>
<gene>
    <name evidence="4" type="ORF">CFN78_03455</name>
</gene>
<dbReference type="Pfam" id="PF12833">
    <property type="entry name" value="HTH_18"/>
    <property type="match status" value="1"/>
</dbReference>
<evidence type="ECO:0000313" key="5">
    <source>
        <dbReference type="Proteomes" id="UP000242444"/>
    </source>
</evidence>
<dbReference type="PROSITE" id="PS01124">
    <property type="entry name" value="HTH_ARAC_FAMILY_2"/>
    <property type="match status" value="1"/>
</dbReference>
<sequence>MCKNPAMPVARSPGSRPHRVAVLAIDETVGYDLNIASQILGTATDRDGRKLYDVRVCGVDDRPVRFSAGYTATLDHGPEALAEADTVIIPGTRVEGPRLRGELPDDIASALALVPRQARMMSICTGAFVLAATGLLDGRRATTHWAYAAEFRALYPRVLLDENVLYVDEGDVLTSAGLAAGVDLCLHVIRSDHGSEAANRAARYCVVPPWRDGGQSQFIDVPLPADGDGSTATTRAWALERLGEPLDLATLAAHARMSVRTFSRRFRAETGLPPRTWLTQQRVQHARGLLETTDLPVERIAADSGLGTAASLRQHLNSAIGVAPLAYRRTFSTRAVAGTAGVGTRHRPATVGACPPAAD</sequence>
<evidence type="ECO:0000256" key="1">
    <source>
        <dbReference type="ARBA" id="ARBA00023015"/>
    </source>
</evidence>
<dbReference type="GO" id="GO:0043565">
    <property type="term" value="F:sequence-specific DNA binding"/>
    <property type="evidence" value="ECO:0007669"/>
    <property type="project" value="InterPro"/>
</dbReference>
<dbReference type="AlphaFoldDB" id="A0A263DCV9"/>
<keyword evidence="1" id="KW-0805">Transcription regulation</keyword>
<dbReference type="SMART" id="SM00342">
    <property type="entry name" value="HTH_ARAC"/>
    <property type="match status" value="1"/>
</dbReference>
<dbReference type="InParanoid" id="A0A263DCV9"/>
<dbReference type="CDD" id="cd03137">
    <property type="entry name" value="GATase1_AraC_1"/>
    <property type="match status" value="1"/>
</dbReference>
<dbReference type="Gene3D" id="1.10.10.60">
    <property type="entry name" value="Homeodomain-like"/>
    <property type="match status" value="1"/>
</dbReference>
<evidence type="ECO:0000256" key="2">
    <source>
        <dbReference type="ARBA" id="ARBA00023163"/>
    </source>
</evidence>
<dbReference type="GO" id="GO:0003700">
    <property type="term" value="F:DNA-binding transcription factor activity"/>
    <property type="evidence" value="ECO:0007669"/>
    <property type="project" value="InterPro"/>
</dbReference>
<dbReference type="Gene3D" id="3.40.50.880">
    <property type="match status" value="1"/>
</dbReference>
<dbReference type="InterPro" id="IPR029062">
    <property type="entry name" value="Class_I_gatase-like"/>
</dbReference>
<keyword evidence="2" id="KW-0804">Transcription</keyword>
<dbReference type="InterPro" id="IPR002818">
    <property type="entry name" value="DJ-1/PfpI"/>
</dbReference>
<proteinExistence type="predicted"/>
<dbReference type="Proteomes" id="UP000242444">
    <property type="component" value="Unassembled WGS sequence"/>
</dbReference>